<evidence type="ECO:0000313" key="2">
    <source>
        <dbReference type="EMBL" id="QJB03505.1"/>
    </source>
</evidence>
<feature type="compositionally biased region" description="Basic and acidic residues" evidence="1">
    <location>
        <begin position="54"/>
        <end position="70"/>
    </location>
</feature>
<feature type="region of interest" description="Disordered" evidence="1">
    <location>
        <begin position="54"/>
        <end position="165"/>
    </location>
</feature>
<feature type="compositionally biased region" description="Acidic residues" evidence="1">
    <location>
        <begin position="117"/>
        <end position="127"/>
    </location>
</feature>
<accession>A0A6M3MDN3</accession>
<sequence length="241" mass="26374">MIMVPFFGTKGVAKLKESKKDKAFALFSQGFEAKSPEVKALQLRSSTRYKYHKEWEAAGKPETNKNKDKAPTISSTTPGGETIGAIDETKTKPRAQTQKVQPEETPAPVEQEPLLGVEEEPEAEEPEQLWPEDISQEQRRVRELAESVGSVSEVATPTSKDGKAIGPERKIATTVAEDGIKCTVLLSLQTLTLYSIAKSTQAQLSENGDEELSMGDFLDTCAQDFFRVRGKKLGLINSGGK</sequence>
<proteinExistence type="predicted"/>
<gene>
    <name evidence="2" type="ORF">MM171B00685_0010</name>
</gene>
<organism evidence="2">
    <name type="scientific">viral metagenome</name>
    <dbReference type="NCBI Taxonomy" id="1070528"/>
    <lineage>
        <taxon>unclassified sequences</taxon>
        <taxon>metagenomes</taxon>
        <taxon>organismal metagenomes</taxon>
    </lineage>
</organism>
<feature type="compositionally biased region" description="Basic and acidic residues" evidence="1">
    <location>
        <begin position="136"/>
        <end position="145"/>
    </location>
</feature>
<evidence type="ECO:0000256" key="1">
    <source>
        <dbReference type="SAM" id="MobiDB-lite"/>
    </source>
</evidence>
<name>A0A6M3MDN3_9ZZZZ</name>
<protein>
    <submittedName>
        <fullName evidence="2">Uncharacterized protein</fullName>
    </submittedName>
</protein>
<dbReference type="AlphaFoldDB" id="A0A6M3MDN3"/>
<dbReference type="EMBL" id="MT143849">
    <property type="protein sequence ID" value="QJB03505.1"/>
    <property type="molecule type" value="Genomic_DNA"/>
</dbReference>
<feature type="compositionally biased region" description="Polar residues" evidence="1">
    <location>
        <begin position="149"/>
        <end position="159"/>
    </location>
</feature>
<reference evidence="2" key="1">
    <citation type="submission" date="2020-03" db="EMBL/GenBank/DDBJ databases">
        <title>The deep terrestrial virosphere.</title>
        <authorList>
            <person name="Holmfeldt K."/>
            <person name="Nilsson E."/>
            <person name="Simone D."/>
            <person name="Lopez-Fernandez M."/>
            <person name="Wu X."/>
            <person name="de Brujin I."/>
            <person name="Lundin D."/>
            <person name="Andersson A."/>
            <person name="Bertilsson S."/>
            <person name="Dopson M."/>
        </authorList>
    </citation>
    <scope>NUCLEOTIDE SEQUENCE</scope>
    <source>
        <strain evidence="2">MM171B00685</strain>
    </source>
</reference>